<protein>
    <submittedName>
        <fullName evidence="1">Uncharacterized protein</fullName>
    </submittedName>
</protein>
<keyword evidence="2" id="KW-1185">Reference proteome</keyword>
<evidence type="ECO:0000313" key="1">
    <source>
        <dbReference type="EMBL" id="RDX44636.1"/>
    </source>
</evidence>
<sequence>MVSALHHGYPSVPTARRIFRARHILGSPVQLYLYSTSVLWHGPPPGIAARRPRLVTGCPLACAAMYVTQHPSSRATRSRQHKFKVWDVIGTSGPLEASDLADCCPTAAQFRSYGYRPYDNPRIREQTCTRNPRCCSAWRISRSWSPTCHLPALRTTR</sequence>
<dbReference type="AlphaFoldDB" id="A0A371CWH3"/>
<evidence type="ECO:0000313" key="2">
    <source>
        <dbReference type="Proteomes" id="UP000256964"/>
    </source>
</evidence>
<dbReference type="Proteomes" id="UP000256964">
    <property type="component" value="Unassembled WGS sequence"/>
</dbReference>
<organism evidence="1 2">
    <name type="scientific">Lentinus brumalis</name>
    <dbReference type="NCBI Taxonomy" id="2498619"/>
    <lineage>
        <taxon>Eukaryota</taxon>
        <taxon>Fungi</taxon>
        <taxon>Dikarya</taxon>
        <taxon>Basidiomycota</taxon>
        <taxon>Agaricomycotina</taxon>
        <taxon>Agaricomycetes</taxon>
        <taxon>Polyporales</taxon>
        <taxon>Polyporaceae</taxon>
        <taxon>Lentinus</taxon>
    </lineage>
</organism>
<name>A0A371CWH3_9APHY</name>
<proteinExistence type="predicted"/>
<reference evidence="1 2" key="1">
    <citation type="journal article" date="2018" name="Biotechnol. Biofuels">
        <title>Integrative visual omics of the white-rot fungus Polyporus brumalis exposes the biotechnological potential of its oxidative enzymes for delignifying raw plant biomass.</title>
        <authorList>
            <person name="Miyauchi S."/>
            <person name="Rancon A."/>
            <person name="Drula E."/>
            <person name="Hage H."/>
            <person name="Chaduli D."/>
            <person name="Favel A."/>
            <person name="Grisel S."/>
            <person name="Henrissat B."/>
            <person name="Herpoel-Gimbert I."/>
            <person name="Ruiz-Duenas F.J."/>
            <person name="Chevret D."/>
            <person name="Hainaut M."/>
            <person name="Lin J."/>
            <person name="Wang M."/>
            <person name="Pangilinan J."/>
            <person name="Lipzen A."/>
            <person name="Lesage-Meessen L."/>
            <person name="Navarro D."/>
            <person name="Riley R."/>
            <person name="Grigoriev I.V."/>
            <person name="Zhou S."/>
            <person name="Raouche S."/>
            <person name="Rosso M.N."/>
        </authorList>
    </citation>
    <scope>NUCLEOTIDE SEQUENCE [LARGE SCALE GENOMIC DNA]</scope>
    <source>
        <strain evidence="1 2">BRFM 1820</strain>
    </source>
</reference>
<accession>A0A371CWH3</accession>
<dbReference type="EMBL" id="KZ857447">
    <property type="protein sequence ID" value="RDX44636.1"/>
    <property type="molecule type" value="Genomic_DNA"/>
</dbReference>
<gene>
    <name evidence="1" type="ORF">OH76DRAFT_1050518</name>
</gene>